<reference evidence="3" key="1">
    <citation type="journal article" date="2021" name="PeerJ">
        <title>Extensive microbial diversity within the chicken gut microbiome revealed by metagenomics and culture.</title>
        <authorList>
            <person name="Gilroy R."/>
            <person name="Ravi A."/>
            <person name="Getino M."/>
            <person name="Pursley I."/>
            <person name="Horton D.L."/>
            <person name="Alikhan N.F."/>
            <person name="Baker D."/>
            <person name="Gharbi K."/>
            <person name="Hall N."/>
            <person name="Watson M."/>
            <person name="Adriaenssens E.M."/>
            <person name="Foster-Nyarko E."/>
            <person name="Jarju S."/>
            <person name="Secka A."/>
            <person name="Antonio M."/>
            <person name="Oren A."/>
            <person name="Chaudhuri R.R."/>
            <person name="La Ragione R."/>
            <person name="Hildebrand F."/>
            <person name="Pallen M.J."/>
        </authorList>
    </citation>
    <scope>NUCLEOTIDE SEQUENCE</scope>
    <source>
        <strain evidence="3">ChiBcec8-14828</strain>
    </source>
</reference>
<keyword evidence="3" id="KW-0012">Acyltransferase</keyword>
<dbReference type="AlphaFoldDB" id="A0A9D2M1T1"/>
<keyword evidence="1" id="KW-1133">Transmembrane helix</keyword>
<feature type="transmembrane region" description="Helical" evidence="1">
    <location>
        <begin position="125"/>
        <end position="142"/>
    </location>
</feature>
<feature type="transmembrane region" description="Helical" evidence="1">
    <location>
        <begin position="12"/>
        <end position="31"/>
    </location>
</feature>
<accession>A0A9D2M1T1</accession>
<feature type="domain" description="Acyltransferase 3" evidence="2">
    <location>
        <begin position="6"/>
        <end position="304"/>
    </location>
</feature>
<protein>
    <submittedName>
        <fullName evidence="3">Acyltransferase family protein</fullName>
    </submittedName>
</protein>
<keyword evidence="3" id="KW-0808">Transferase</keyword>
<dbReference type="InterPro" id="IPR052734">
    <property type="entry name" value="Nod_factor_acetyltransferase"/>
</dbReference>
<name>A0A9D2M1T1_9FIRM</name>
<dbReference type="InterPro" id="IPR002656">
    <property type="entry name" value="Acyl_transf_3_dom"/>
</dbReference>
<dbReference type="Pfam" id="PF01757">
    <property type="entry name" value="Acyl_transf_3"/>
    <property type="match status" value="1"/>
</dbReference>
<organism evidence="3 4">
    <name type="scientific">Candidatus Ruthenibacterium avium</name>
    <dbReference type="NCBI Taxonomy" id="2838751"/>
    <lineage>
        <taxon>Bacteria</taxon>
        <taxon>Bacillati</taxon>
        <taxon>Bacillota</taxon>
        <taxon>Clostridia</taxon>
        <taxon>Eubacteriales</taxon>
        <taxon>Oscillospiraceae</taxon>
        <taxon>Ruthenibacterium</taxon>
    </lineage>
</organism>
<comment type="caution">
    <text evidence="3">The sequence shown here is derived from an EMBL/GenBank/DDBJ whole genome shotgun (WGS) entry which is preliminary data.</text>
</comment>
<feature type="transmembrane region" description="Helical" evidence="1">
    <location>
        <begin position="99"/>
        <end position="118"/>
    </location>
</feature>
<feature type="transmembrane region" description="Helical" evidence="1">
    <location>
        <begin position="187"/>
        <end position="205"/>
    </location>
</feature>
<dbReference type="Proteomes" id="UP000824209">
    <property type="component" value="Unassembled WGS sequence"/>
</dbReference>
<feature type="transmembrane region" description="Helical" evidence="1">
    <location>
        <begin position="37"/>
        <end position="57"/>
    </location>
</feature>
<evidence type="ECO:0000313" key="3">
    <source>
        <dbReference type="EMBL" id="HJB39264.1"/>
    </source>
</evidence>
<feature type="transmembrane region" description="Helical" evidence="1">
    <location>
        <begin position="258"/>
        <end position="276"/>
    </location>
</feature>
<feature type="transmembrane region" description="Helical" evidence="1">
    <location>
        <begin position="64"/>
        <end position="87"/>
    </location>
</feature>
<dbReference type="PANTHER" id="PTHR37312">
    <property type="entry name" value="MEMBRANE-BOUND ACYLTRANSFERASE YKRP-RELATED"/>
    <property type="match status" value="1"/>
</dbReference>
<dbReference type="EMBL" id="DWYA01000027">
    <property type="protein sequence ID" value="HJB39264.1"/>
    <property type="molecule type" value="Genomic_DNA"/>
</dbReference>
<evidence type="ECO:0000259" key="2">
    <source>
        <dbReference type="Pfam" id="PF01757"/>
    </source>
</evidence>
<dbReference type="GO" id="GO:0016747">
    <property type="term" value="F:acyltransferase activity, transferring groups other than amino-acyl groups"/>
    <property type="evidence" value="ECO:0007669"/>
    <property type="project" value="InterPro"/>
</dbReference>
<proteinExistence type="predicted"/>
<feature type="transmembrane region" description="Helical" evidence="1">
    <location>
        <begin position="296"/>
        <end position="323"/>
    </location>
</feature>
<reference evidence="3" key="2">
    <citation type="submission" date="2021-04" db="EMBL/GenBank/DDBJ databases">
        <authorList>
            <person name="Gilroy R."/>
        </authorList>
    </citation>
    <scope>NUCLEOTIDE SEQUENCE</scope>
    <source>
        <strain evidence="3">ChiBcec8-14828</strain>
    </source>
</reference>
<keyword evidence="1" id="KW-0812">Transmembrane</keyword>
<sequence length="340" mass="39683">MKTREYQWDNLRFLLISLVVLGHLWEIMGQAPYKDVVYRIIYSFHMPAFLFLSGMFAKSNRNKFFFGMVFPYIVLQTVYISFVRAFIDPETEFQYSTPYWLLWYLFALIVYHALIPIYDTSVFREKVFLCVLSFVLALLAGFDSSIGYAWSASRIITFQLWFLLGFYFKCDAQLEIFWDKLYLWKKALVGAFLVFGCVICELALFRCNVKSNMLYGAIGYERLGYTWFMRLLSMCCAGFVICLLLVIAQSGLKVKIPVITVLGQNTLPIYAFHGLIVKFLQYQYPELITTPQRAVLASVVILLLLGNPWIGKATNFIFGNWYCRLRPSRRKQLAPRGYRC</sequence>
<dbReference type="PANTHER" id="PTHR37312:SF1">
    <property type="entry name" value="MEMBRANE-BOUND ACYLTRANSFERASE YKRP-RELATED"/>
    <property type="match status" value="1"/>
</dbReference>
<gene>
    <name evidence="3" type="ORF">H9943_02580</name>
</gene>
<evidence type="ECO:0000313" key="4">
    <source>
        <dbReference type="Proteomes" id="UP000824209"/>
    </source>
</evidence>
<evidence type="ECO:0000256" key="1">
    <source>
        <dbReference type="SAM" id="Phobius"/>
    </source>
</evidence>
<keyword evidence="1" id="KW-0472">Membrane</keyword>
<feature type="transmembrane region" description="Helical" evidence="1">
    <location>
        <begin position="225"/>
        <end position="246"/>
    </location>
</feature>